<dbReference type="SUPFAM" id="SSF49401">
    <property type="entry name" value="Bacterial adhesins"/>
    <property type="match status" value="1"/>
</dbReference>
<evidence type="ECO:0008006" key="3">
    <source>
        <dbReference type="Google" id="ProtNLM"/>
    </source>
</evidence>
<organism evidence="1 2">
    <name type="scientific">Providencia rettgeri</name>
    <dbReference type="NCBI Taxonomy" id="587"/>
    <lineage>
        <taxon>Bacteria</taxon>
        <taxon>Pseudomonadati</taxon>
        <taxon>Pseudomonadota</taxon>
        <taxon>Gammaproteobacteria</taxon>
        <taxon>Enterobacterales</taxon>
        <taxon>Morganellaceae</taxon>
        <taxon>Providencia</taxon>
    </lineage>
</organism>
<gene>
    <name evidence="1" type="ORF">EX242_22955</name>
</gene>
<dbReference type="GO" id="GO:0007155">
    <property type="term" value="P:cell adhesion"/>
    <property type="evidence" value="ECO:0007669"/>
    <property type="project" value="InterPro"/>
</dbReference>
<sequence>MNIMGLLSKGILALSVIVFSGSIIAQNGQIQFKTKIIKGTCEFDDNSELDKYIDFNKSGMLTASDVDESPINQPIKTESFSYTITCQNFPAGTEKKIKIKSKSAASTTFNNGIFFGLADTTKTGFLLESCDNNNQNCQAVKDEGISTFPSTTSDSIVVNYQVSLVKRENNVKPGDANAAVTFEYYQD</sequence>
<dbReference type="InterPro" id="IPR036937">
    <property type="entry name" value="Adhesion_dom_fimbrial_sf"/>
</dbReference>
<evidence type="ECO:0000313" key="2">
    <source>
        <dbReference type="Proteomes" id="UP000824410"/>
    </source>
</evidence>
<protein>
    <recommendedName>
        <fullName evidence="3">Fimbrial protein</fullName>
    </recommendedName>
</protein>
<proteinExistence type="predicted"/>
<reference evidence="1" key="1">
    <citation type="submission" date="2019-02" db="EMBL/GenBank/DDBJ databases">
        <title>Genomic characterization of isolates from hospital effluents in KZN, South Africa.</title>
        <authorList>
            <person name="Ntshobeni N."/>
            <person name="Allam M."/>
            <person name="Ismail A."/>
            <person name="Amoako D."/>
            <person name="Essack S."/>
            <person name="Chenia H."/>
        </authorList>
    </citation>
    <scope>NUCLEOTIDE SEQUENCE</scope>
    <source>
        <strain evidence="1">AFE97_S1</strain>
    </source>
</reference>
<accession>A0A1J0E1S8</accession>
<name>A0A1J0E1S8_PRORE</name>
<dbReference type="EMBL" id="SHDO01000052">
    <property type="protein sequence ID" value="MBX6983102.1"/>
    <property type="molecule type" value="Genomic_DNA"/>
</dbReference>
<comment type="caution">
    <text evidence="1">The sequence shown here is derived from an EMBL/GenBank/DDBJ whole genome shotgun (WGS) entry which is preliminary data.</text>
</comment>
<dbReference type="AlphaFoldDB" id="A0A1J0E1S8"/>
<dbReference type="OrthoDB" id="6454462at2"/>
<dbReference type="InterPro" id="IPR008966">
    <property type="entry name" value="Adhesion_dom_sf"/>
</dbReference>
<dbReference type="GO" id="GO:0009289">
    <property type="term" value="C:pilus"/>
    <property type="evidence" value="ECO:0007669"/>
    <property type="project" value="InterPro"/>
</dbReference>
<dbReference type="RefSeq" id="WP_042848884.1">
    <property type="nucleotide sequence ID" value="NZ_ABEXNG020000209.1"/>
</dbReference>
<dbReference type="Gene3D" id="2.60.40.1090">
    <property type="entry name" value="Fimbrial-type adhesion domain"/>
    <property type="match status" value="1"/>
</dbReference>
<dbReference type="KEGG" id="prg:RB151_001680"/>
<dbReference type="Proteomes" id="UP000824410">
    <property type="component" value="Unassembled WGS sequence"/>
</dbReference>
<evidence type="ECO:0000313" key="1">
    <source>
        <dbReference type="EMBL" id="MBX6983102.1"/>
    </source>
</evidence>